<evidence type="ECO:0000313" key="1">
    <source>
        <dbReference type="EMBL" id="MFD3262734.1"/>
    </source>
</evidence>
<dbReference type="EMBL" id="JAOTJD010000002">
    <property type="protein sequence ID" value="MFD3262734.1"/>
    <property type="molecule type" value="Genomic_DNA"/>
</dbReference>
<proteinExistence type="predicted"/>
<accession>A0ABW6CI31</accession>
<name>A0ABW6CI31_9CAUL</name>
<keyword evidence="2" id="KW-1185">Reference proteome</keyword>
<gene>
    <name evidence="1" type="ORF">OCL97_02015</name>
</gene>
<comment type="caution">
    <text evidence="1">The sequence shown here is derived from an EMBL/GenBank/DDBJ whole genome shotgun (WGS) entry which is preliminary data.</text>
</comment>
<protein>
    <recommendedName>
        <fullName evidence="3">DUF3617 family protein</fullName>
    </recommendedName>
</protein>
<sequence>MRIWIAAVLALTLSACDRLSGGPDSLRPGRWAFDYSMPGTEGRHYTKCLVGRRRIEPAREQIRGLSVIIPDDCSDESLQIVDGKISGALARCAGTGGISNYKLRVHGTYSHNKFSVTTEMPIVGTVVSQRLNGRRIGSCPESQLPGIWQEDRHRKLSARERKVLTGPATLP</sequence>
<dbReference type="Proteomes" id="UP001598130">
    <property type="component" value="Unassembled WGS sequence"/>
</dbReference>
<evidence type="ECO:0008006" key="3">
    <source>
        <dbReference type="Google" id="ProtNLM"/>
    </source>
</evidence>
<organism evidence="1 2">
    <name type="scientific">Phenylobacterium ferrooxidans</name>
    <dbReference type="NCBI Taxonomy" id="2982689"/>
    <lineage>
        <taxon>Bacteria</taxon>
        <taxon>Pseudomonadati</taxon>
        <taxon>Pseudomonadota</taxon>
        <taxon>Alphaproteobacteria</taxon>
        <taxon>Caulobacterales</taxon>
        <taxon>Caulobacteraceae</taxon>
        <taxon>Phenylobacterium</taxon>
    </lineage>
</organism>
<evidence type="ECO:0000313" key="2">
    <source>
        <dbReference type="Proteomes" id="UP001598130"/>
    </source>
</evidence>
<dbReference type="PROSITE" id="PS51257">
    <property type="entry name" value="PROKAR_LIPOPROTEIN"/>
    <property type="match status" value="1"/>
</dbReference>
<dbReference type="RefSeq" id="WP_377367136.1">
    <property type="nucleotide sequence ID" value="NZ_JAOTJD010000002.1"/>
</dbReference>
<reference evidence="1 2" key="1">
    <citation type="submission" date="2022-09" db="EMBL/GenBank/DDBJ databases">
        <title>New species of Phenylobacterium.</title>
        <authorList>
            <person name="Mieszkin S."/>
        </authorList>
    </citation>
    <scope>NUCLEOTIDE SEQUENCE [LARGE SCALE GENOMIC DNA]</scope>
    <source>
        <strain evidence="1 2">HK31-G</strain>
    </source>
</reference>